<dbReference type="SMART" id="SM00220">
    <property type="entry name" value="S_TKc"/>
    <property type="match status" value="1"/>
</dbReference>
<comment type="caution">
    <text evidence="2">The sequence shown here is derived from an EMBL/GenBank/DDBJ whole genome shotgun (WGS) entry which is preliminary data.</text>
</comment>
<dbReference type="InterPro" id="IPR011009">
    <property type="entry name" value="Kinase-like_dom_sf"/>
</dbReference>
<name>A0A1R2BSN4_9CILI</name>
<dbReference type="EMBL" id="MPUH01000458">
    <property type="protein sequence ID" value="OMJ79711.1"/>
    <property type="molecule type" value="Genomic_DNA"/>
</dbReference>
<feature type="domain" description="Protein kinase" evidence="1">
    <location>
        <begin position="190"/>
        <end position="475"/>
    </location>
</feature>
<dbReference type="GO" id="GO:0004674">
    <property type="term" value="F:protein serine/threonine kinase activity"/>
    <property type="evidence" value="ECO:0007669"/>
    <property type="project" value="TreeGrafter"/>
</dbReference>
<evidence type="ECO:0000259" key="1">
    <source>
        <dbReference type="PROSITE" id="PS50011"/>
    </source>
</evidence>
<dbReference type="GO" id="GO:0044773">
    <property type="term" value="P:mitotic DNA damage checkpoint signaling"/>
    <property type="evidence" value="ECO:0007669"/>
    <property type="project" value="TreeGrafter"/>
</dbReference>
<dbReference type="OrthoDB" id="290533at2759"/>
<dbReference type="Gene3D" id="1.10.510.10">
    <property type="entry name" value="Transferase(Phosphotransferase) domain 1"/>
    <property type="match status" value="1"/>
</dbReference>
<proteinExistence type="predicted"/>
<reference evidence="2 3" key="1">
    <citation type="submission" date="2016-11" db="EMBL/GenBank/DDBJ databases">
        <title>The macronuclear genome of Stentor coeruleus: a giant cell with tiny introns.</title>
        <authorList>
            <person name="Slabodnick M."/>
            <person name="Ruby J.G."/>
            <person name="Reiff S.B."/>
            <person name="Swart E.C."/>
            <person name="Gosai S."/>
            <person name="Prabakaran S."/>
            <person name="Witkowska E."/>
            <person name="Larue G.E."/>
            <person name="Fisher S."/>
            <person name="Freeman R.M."/>
            <person name="Gunawardena J."/>
            <person name="Chu W."/>
            <person name="Stover N.A."/>
            <person name="Gregory B.D."/>
            <person name="Nowacki M."/>
            <person name="Derisi J."/>
            <person name="Roy S.W."/>
            <person name="Marshall W.F."/>
            <person name="Sood P."/>
        </authorList>
    </citation>
    <scope>NUCLEOTIDE SEQUENCE [LARGE SCALE GENOMIC DNA]</scope>
    <source>
        <strain evidence="2">WM001</strain>
    </source>
</reference>
<organism evidence="2 3">
    <name type="scientific">Stentor coeruleus</name>
    <dbReference type="NCBI Taxonomy" id="5963"/>
    <lineage>
        <taxon>Eukaryota</taxon>
        <taxon>Sar</taxon>
        <taxon>Alveolata</taxon>
        <taxon>Ciliophora</taxon>
        <taxon>Postciliodesmatophora</taxon>
        <taxon>Heterotrichea</taxon>
        <taxon>Heterotrichida</taxon>
        <taxon>Stentoridae</taxon>
        <taxon>Stentor</taxon>
    </lineage>
</organism>
<dbReference type="PROSITE" id="PS50011">
    <property type="entry name" value="PROTEIN_KINASE_DOM"/>
    <property type="match status" value="1"/>
</dbReference>
<evidence type="ECO:0000313" key="3">
    <source>
        <dbReference type="Proteomes" id="UP000187209"/>
    </source>
</evidence>
<dbReference type="PANTHER" id="PTHR44167">
    <property type="entry name" value="OVARIAN-SPECIFIC SERINE/THREONINE-PROTEIN KINASE LOK-RELATED"/>
    <property type="match status" value="1"/>
</dbReference>
<dbReference type="Pfam" id="PF00069">
    <property type="entry name" value="Pkinase"/>
    <property type="match status" value="1"/>
</dbReference>
<dbReference type="SUPFAM" id="SSF56112">
    <property type="entry name" value="Protein kinase-like (PK-like)"/>
    <property type="match status" value="1"/>
</dbReference>
<accession>A0A1R2BSN4</accession>
<protein>
    <recommendedName>
        <fullName evidence="1">Protein kinase domain-containing protein</fullName>
    </recommendedName>
</protein>
<dbReference type="Proteomes" id="UP000187209">
    <property type="component" value="Unassembled WGS sequence"/>
</dbReference>
<evidence type="ECO:0000313" key="2">
    <source>
        <dbReference type="EMBL" id="OMJ79711.1"/>
    </source>
</evidence>
<dbReference type="AlphaFoldDB" id="A0A1R2BSN4"/>
<keyword evidence="3" id="KW-1185">Reference proteome</keyword>
<dbReference type="GO" id="GO:0005524">
    <property type="term" value="F:ATP binding"/>
    <property type="evidence" value="ECO:0007669"/>
    <property type="project" value="InterPro"/>
</dbReference>
<dbReference type="GO" id="GO:0005634">
    <property type="term" value="C:nucleus"/>
    <property type="evidence" value="ECO:0007669"/>
    <property type="project" value="TreeGrafter"/>
</dbReference>
<dbReference type="PANTHER" id="PTHR44167:SF24">
    <property type="entry name" value="SERINE_THREONINE-PROTEIN KINASE CHK2"/>
    <property type="match status" value="1"/>
</dbReference>
<sequence>MFALLKTNTTNIYKERQNYAKTIRKLQSLINFKHIIWGYSKISKKKDKLNFFNMWKHLIKDKLAFLKFEKFVEIQFKKKMIYSFDKFKELLIYQRILKVKLSCCITNFNIKMRSNLKKSLLLLKNNVINFIKKSQTCTEMIRKLENLINLKMKKIMIKAIKNTTSFIKKRFYENIEKTSNLQMSDQSDIDYIGMSLKSRNFGNIIINICEGEFKNKQVSIKIYQKNNTDFSPIIDSIIMQEYLHLVSSEKYCFQRILGFVNSFDTKMNSIMLITPWIENTLKDMINIIEIWPIDKKEKIIENMIDKLLNSFSLMHRLKIYHLDINPENILIEKKLACNNYNDTTEEYWKPYITGIDLKAFEGTFNSNEIEYKYKHYVKNVGFSDPIMFEPQNKRCRRVFDKEKADVFSLGMTFLNVMIGRKFSKKLCNDESLLMKEVNNISNLWMKELILRMVEFDNRKRLTMSEAYKMFCNRFVI</sequence>
<dbReference type="InterPro" id="IPR000719">
    <property type="entry name" value="Prot_kinase_dom"/>
</dbReference>
<gene>
    <name evidence="2" type="ORF">SteCoe_20232</name>
</gene>